<dbReference type="Gene3D" id="3.40.50.300">
    <property type="entry name" value="P-loop containing nucleotide triphosphate hydrolases"/>
    <property type="match status" value="2"/>
</dbReference>
<dbReference type="InterPro" id="IPR018973">
    <property type="entry name" value="MZB"/>
</dbReference>
<proteinExistence type="predicted"/>
<dbReference type="InterPro" id="IPR001650">
    <property type="entry name" value="Helicase_C-like"/>
</dbReference>
<reference evidence="5" key="1">
    <citation type="submission" date="2014-06" db="EMBL/GenBank/DDBJ databases">
        <title>Key roles for freshwater Actinobacteria revealed by deep metagenomic sequencing.</title>
        <authorList>
            <person name="Ghai R."/>
            <person name="Mizuno C.M."/>
            <person name="Picazo A."/>
            <person name="Camacho A."/>
            <person name="Rodriguez-Valera F."/>
        </authorList>
    </citation>
    <scope>NUCLEOTIDE SEQUENCE</scope>
</reference>
<dbReference type="InterPro" id="IPR055227">
    <property type="entry name" value="HRQ1_WHD"/>
</dbReference>
<dbReference type="GO" id="GO:0005524">
    <property type="term" value="F:ATP binding"/>
    <property type="evidence" value="ECO:0007669"/>
    <property type="project" value="UniProtKB-KW"/>
</dbReference>
<dbReference type="Pfam" id="PF09369">
    <property type="entry name" value="MZB"/>
    <property type="match status" value="1"/>
</dbReference>
<dbReference type="InterPro" id="IPR027417">
    <property type="entry name" value="P-loop_NTPase"/>
</dbReference>
<gene>
    <name evidence="5" type="ORF">GM51_10320</name>
</gene>
<evidence type="ECO:0000313" key="5">
    <source>
        <dbReference type="EMBL" id="KGA17494.1"/>
    </source>
</evidence>
<dbReference type="CDD" id="cd17923">
    <property type="entry name" value="DEXHc_Hrq1-like"/>
    <property type="match status" value="1"/>
</dbReference>
<dbReference type="Pfam" id="PF00270">
    <property type="entry name" value="DEAD"/>
    <property type="match status" value="1"/>
</dbReference>
<dbReference type="SMART" id="SM00490">
    <property type="entry name" value="HELICc"/>
    <property type="match status" value="1"/>
</dbReference>
<dbReference type="GO" id="GO:0006289">
    <property type="term" value="P:nucleotide-excision repair"/>
    <property type="evidence" value="ECO:0007669"/>
    <property type="project" value="TreeGrafter"/>
</dbReference>
<evidence type="ECO:0000259" key="3">
    <source>
        <dbReference type="PROSITE" id="PS51192"/>
    </source>
</evidence>
<dbReference type="GO" id="GO:0005634">
    <property type="term" value="C:nucleus"/>
    <property type="evidence" value="ECO:0007669"/>
    <property type="project" value="TreeGrafter"/>
</dbReference>
<evidence type="ECO:0008006" key="6">
    <source>
        <dbReference type="Google" id="ProtNLM"/>
    </source>
</evidence>
<protein>
    <recommendedName>
        <fullName evidence="6">DEAD/DEAH box helicase</fullName>
    </recommendedName>
</protein>
<dbReference type="InterPro" id="IPR011545">
    <property type="entry name" value="DEAD/DEAH_box_helicase_dom"/>
</dbReference>
<dbReference type="PROSITE" id="PS51194">
    <property type="entry name" value="HELICASE_CTER"/>
    <property type="match status" value="1"/>
</dbReference>
<dbReference type="EMBL" id="JNSL01000060">
    <property type="protein sequence ID" value="KGA17494.1"/>
    <property type="molecule type" value="Genomic_DNA"/>
</dbReference>
<evidence type="ECO:0000259" key="4">
    <source>
        <dbReference type="PROSITE" id="PS51194"/>
    </source>
</evidence>
<dbReference type="GO" id="GO:0036297">
    <property type="term" value="P:interstrand cross-link repair"/>
    <property type="evidence" value="ECO:0007669"/>
    <property type="project" value="TreeGrafter"/>
</dbReference>
<feature type="domain" description="Helicase C-terminal" evidence="4">
    <location>
        <begin position="289"/>
        <end position="442"/>
    </location>
</feature>
<name>A0A094Q609_9ZZZZ</name>
<accession>A0A094Q609</accession>
<dbReference type="CDD" id="cd18797">
    <property type="entry name" value="SF2_C_Hrq"/>
    <property type="match status" value="1"/>
</dbReference>
<dbReference type="PANTHER" id="PTHR47957">
    <property type="entry name" value="ATP-DEPENDENT HELICASE HRQ1"/>
    <property type="match status" value="1"/>
</dbReference>
<dbReference type="PROSITE" id="PS51192">
    <property type="entry name" value="HELICASE_ATP_BIND_1"/>
    <property type="match status" value="1"/>
</dbReference>
<dbReference type="InterPro" id="IPR014001">
    <property type="entry name" value="Helicase_ATP-bd"/>
</dbReference>
<dbReference type="Pfam" id="PF22982">
    <property type="entry name" value="WHD_HRQ1"/>
    <property type="match status" value="1"/>
</dbReference>
<keyword evidence="1" id="KW-0547">Nucleotide-binding</keyword>
<dbReference type="GO" id="GO:0043138">
    <property type="term" value="F:3'-5' DNA helicase activity"/>
    <property type="evidence" value="ECO:0007669"/>
    <property type="project" value="TreeGrafter"/>
</dbReference>
<evidence type="ECO:0000256" key="1">
    <source>
        <dbReference type="ARBA" id="ARBA00022741"/>
    </source>
</evidence>
<feature type="domain" description="Helicase ATP-binding" evidence="3">
    <location>
        <begin position="75"/>
        <end position="253"/>
    </location>
</feature>
<dbReference type="SUPFAM" id="SSF52540">
    <property type="entry name" value="P-loop containing nucleoside triphosphate hydrolases"/>
    <property type="match status" value="1"/>
</dbReference>
<keyword evidence="2" id="KW-0067">ATP-binding</keyword>
<dbReference type="Pfam" id="PF00271">
    <property type="entry name" value="Helicase_C"/>
    <property type="match status" value="1"/>
</dbReference>
<organism evidence="5">
    <name type="scientific">freshwater metagenome</name>
    <dbReference type="NCBI Taxonomy" id="449393"/>
    <lineage>
        <taxon>unclassified sequences</taxon>
        <taxon>metagenomes</taxon>
        <taxon>ecological metagenomes</taxon>
    </lineage>
</organism>
<dbReference type="AlphaFoldDB" id="A0A094Q609"/>
<dbReference type="GO" id="GO:0003676">
    <property type="term" value="F:nucleic acid binding"/>
    <property type="evidence" value="ECO:0007669"/>
    <property type="project" value="InterPro"/>
</dbReference>
<dbReference type="InterPro" id="IPR022307">
    <property type="entry name" value="Helicase_put_actinobac"/>
</dbReference>
<dbReference type="PANTHER" id="PTHR47957:SF3">
    <property type="entry name" value="ATP-DEPENDENT HELICASE HRQ1"/>
    <property type="match status" value="1"/>
</dbReference>
<dbReference type="NCBIfam" id="TIGR03817">
    <property type="entry name" value="DECH_helic"/>
    <property type="match status" value="1"/>
</dbReference>
<dbReference type="SMART" id="SM00487">
    <property type="entry name" value="DEXDc"/>
    <property type="match status" value="1"/>
</dbReference>
<comment type="caution">
    <text evidence="5">The sequence shown here is derived from an EMBL/GenBank/DDBJ whole genome shotgun (WGS) entry which is preliminary data.</text>
</comment>
<sequence length="773" mass="83881">MAESDTGHTISAMARRTPPTLDAYVTALGTDPRVVHIERSPERSARFSTLSEPLPEIIKDLVPEQGLWSHQVEAIDHARAGRSVAIATGTASGKSLCFQLPIAEAIAAGPLPATALLLFPTKALAQDQLRSLTALNVPGLIAATHDGDSSPEERKWTRTHANVLLTNPEMLHVSMLPMHANWGTYFKRLRYVVVDELHMLRGMFGSNVAQVLRRLRRICAHYGSDPVFIFTSATIGDPSALASTLCGLPVDAVVEDGSPRGERLFVLWDPDGINDDSEEEPKSVSSSRDTAELMSALIKDDHRTIAFCRSRKGTELVTADVQRRLTKRLAPTVRSYRGGYLTSERREIEKELFDGTLRGVVATTALELGIDVGGLDACILNGFPGTIASMWQQAGRAGRESQQSLAVLVAGDDQLDQWFVHNPTELFQRSPEPAVVNTNNPYVLYPHLACAAFELPLTDADEAWWPDVLDDAIRELVQDDLLKIRMPTARAGLGAVWSGRGRPANGIGLRSANANEFRIATADGSLIGTVDGARAFRLVHPGSIYLHQGTAWRVSELDLDDHVAIVEPHDGGEYTQPRAVTDIRILQTDEEREIGNAIVCLGTVEVETTVIGYRRFDTFTREQLGMHELDLPSSKLVTRAFWYIIEDHITSAAGVGHDQLPGALHAAEHAGIGILPLFAICDRWDVGGVSTPYLTETGAATIVIHDAYPGGAGMAELGFAAADRHLHATLEVIESCECETGCPSCIQSPKCGNGNEPLDKAAAIELLRAMLSV</sequence>
<evidence type="ECO:0000256" key="2">
    <source>
        <dbReference type="ARBA" id="ARBA00022840"/>
    </source>
</evidence>